<accession>A0A7W5Z1X0</accession>
<keyword evidence="1" id="KW-0560">Oxidoreductase</keyword>
<dbReference type="SUPFAM" id="SSF56645">
    <property type="entry name" value="Acyl-CoA dehydrogenase NM domain-like"/>
    <property type="match status" value="1"/>
</dbReference>
<dbReference type="EMBL" id="JACICC010000001">
    <property type="protein sequence ID" value="MBB3808568.1"/>
    <property type="molecule type" value="Genomic_DNA"/>
</dbReference>
<evidence type="ECO:0000313" key="3">
    <source>
        <dbReference type="EMBL" id="MBB3808568.1"/>
    </source>
</evidence>
<name>A0A7W5Z1X0_9HYPH</name>
<sequence length="415" mass="44949">MTDILTSARETISRDTSFQSTASRLSALQPLFDEIAADSATRDGERVHPLDVLDKLREARFGAIRFPVEDGGYGASWRETLGAIVKLGEADSSVAHVFRNHLLVSERFITGREPGYNPKWREAVLRGEIIALATTELDRKQTGGKGGLKTLLTPDGDGFLLNGTKFYSTGTLYAEWTLVRATGPGEEDLSVIIPADREGVERVDDWDGIGQKVTGSGTTNLHNVRVAADEIIRDDRPYVQPFSSTIAQIVLTAVNAGILRAVLRDSRALVLGRTRNFYFAPAPVAADDPLLQQTIGRIASEVFAADHIIAATGDVFDIYARARDAGADDETLIRLAHDASVAAAKAKVIIDEFALRSANAAFEVGGATAATLRKNLDRHWRNARTLSSHNPSAYKAQLLGAYDLNGTTLPTLGFF</sequence>
<dbReference type="GO" id="GO:0050660">
    <property type="term" value="F:flavin adenine dinucleotide binding"/>
    <property type="evidence" value="ECO:0007669"/>
    <property type="project" value="InterPro"/>
</dbReference>
<dbReference type="Gene3D" id="2.40.110.10">
    <property type="entry name" value="Butyryl-CoA Dehydrogenase, subunit A, domain 2"/>
    <property type="match status" value="1"/>
</dbReference>
<feature type="domain" description="Acyl-CoA dehydrogenase C-terminal" evidence="2">
    <location>
        <begin position="250"/>
        <end position="389"/>
    </location>
</feature>
<proteinExistence type="predicted"/>
<dbReference type="PANTHER" id="PTHR43884:SF12">
    <property type="entry name" value="ISOVALERYL-COA DEHYDROGENASE, MITOCHONDRIAL-RELATED"/>
    <property type="match status" value="1"/>
</dbReference>
<organism evidence="3 4">
    <name type="scientific">Pseudochelatococcus contaminans</name>
    <dbReference type="NCBI Taxonomy" id="1538103"/>
    <lineage>
        <taxon>Bacteria</taxon>
        <taxon>Pseudomonadati</taxon>
        <taxon>Pseudomonadota</taxon>
        <taxon>Alphaproteobacteria</taxon>
        <taxon>Hyphomicrobiales</taxon>
        <taxon>Chelatococcaceae</taxon>
        <taxon>Pseudochelatococcus</taxon>
    </lineage>
</organism>
<dbReference type="InterPro" id="IPR046373">
    <property type="entry name" value="Acyl-CoA_Oxase/DH_mid-dom_sf"/>
</dbReference>
<evidence type="ECO:0000313" key="4">
    <source>
        <dbReference type="Proteomes" id="UP000537592"/>
    </source>
</evidence>
<protein>
    <submittedName>
        <fullName evidence="3">Alkylation response protein AidB-like acyl-CoA dehydrogenase</fullName>
    </submittedName>
</protein>
<dbReference type="InterPro" id="IPR037069">
    <property type="entry name" value="AcylCoA_DH/ox_N_sf"/>
</dbReference>
<dbReference type="AlphaFoldDB" id="A0A7W5Z1X0"/>
<dbReference type="SUPFAM" id="SSF47203">
    <property type="entry name" value="Acyl-CoA dehydrogenase C-terminal domain-like"/>
    <property type="match status" value="1"/>
</dbReference>
<comment type="caution">
    <text evidence="3">The sequence shown here is derived from an EMBL/GenBank/DDBJ whole genome shotgun (WGS) entry which is preliminary data.</text>
</comment>
<dbReference type="InterPro" id="IPR009100">
    <property type="entry name" value="AcylCoA_DH/oxidase_NM_dom_sf"/>
</dbReference>
<gene>
    <name evidence="3" type="ORF">FHS81_000622</name>
</gene>
<evidence type="ECO:0000256" key="1">
    <source>
        <dbReference type="ARBA" id="ARBA00023002"/>
    </source>
</evidence>
<dbReference type="Pfam" id="PF08028">
    <property type="entry name" value="Acyl-CoA_dh_2"/>
    <property type="match status" value="1"/>
</dbReference>
<evidence type="ECO:0000259" key="2">
    <source>
        <dbReference type="Pfam" id="PF08028"/>
    </source>
</evidence>
<dbReference type="Gene3D" id="1.10.540.10">
    <property type="entry name" value="Acyl-CoA dehydrogenase/oxidase, N-terminal domain"/>
    <property type="match status" value="1"/>
</dbReference>
<dbReference type="PIRSF" id="PIRSF016578">
    <property type="entry name" value="HsaA"/>
    <property type="match status" value="1"/>
</dbReference>
<keyword evidence="4" id="KW-1185">Reference proteome</keyword>
<dbReference type="PANTHER" id="PTHR43884">
    <property type="entry name" value="ACYL-COA DEHYDROGENASE"/>
    <property type="match status" value="1"/>
</dbReference>
<dbReference type="Gene3D" id="1.20.140.10">
    <property type="entry name" value="Butyryl-CoA Dehydrogenase, subunit A, domain 3"/>
    <property type="match status" value="1"/>
</dbReference>
<dbReference type="Proteomes" id="UP000537592">
    <property type="component" value="Unassembled WGS sequence"/>
</dbReference>
<dbReference type="GO" id="GO:0006552">
    <property type="term" value="P:L-leucine catabolic process"/>
    <property type="evidence" value="ECO:0007669"/>
    <property type="project" value="TreeGrafter"/>
</dbReference>
<dbReference type="GO" id="GO:0008470">
    <property type="term" value="F:3-methylbutanoyl-CoA dehydrogenase activity"/>
    <property type="evidence" value="ECO:0007669"/>
    <property type="project" value="TreeGrafter"/>
</dbReference>
<dbReference type="RefSeq" id="WP_183750546.1">
    <property type="nucleotide sequence ID" value="NZ_JACICC010000001.1"/>
</dbReference>
<dbReference type="InterPro" id="IPR013107">
    <property type="entry name" value="Acyl-CoA_DH_C"/>
</dbReference>
<dbReference type="InterPro" id="IPR036250">
    <property type="entry name" value="AcylCo_DH-like_C"/>
</dbReference>
<reference evidence="3 4" key="1">
    <citation type="submission" date="2020-08" db="EMBL/GenBank/DDBJ databases">
        <title>Genomic Encyclopedia of Type Strains, Phase IV (KMG-IV): sequencing the most valuable type-strain genomes for metagenomic binning, comparative biology and taxonomic classification.</title>
        <authorList>
            <person name="Goeker M."/>
        </authorList>
    </citation>
    <scope>NUCLEOTIDE SEQUENCE [LARGE SCALE GENOMIC DNA]</scope>
    <source>
        <strain evidence="3 4">DSM 28760</strain>
    </source>
</reference>